<comment type="caution">
    <text evidence="1">The sequence shown here is derived from an EMBL/GenBank/DDBJ whole genome shotgun (WGS) entry which is preliminary data.</text>
</comment>
<evidence type="ECO:0000313" key="2">
    <source>
        <dbReference type="Proteomes" id="UP000554965"/>
    </source>
</evidence>
<proteinExistence type="predicted"/>
<dbReference type="Pfam" id="PF11848">
    <property type="entry name" value="DUF3368"/>
    <property type="match status" value="1"/>
</dbReference>
<accession>A0A7Z7IIF2</accession>
<dbReference type="InterPro" id="IPR021799">
    <property type="entry name" value="PIN-like_prokaryotic"/>
</dbReference>
<evidence type="ECO:0000313" key="1">
    <source>
        <dbReference type="EMBL" id="SOJ52963.1"/>
    </source>
</evidence>
<reference evidence="1 2" key="1">
    <citation type="submission" date="2017-10" db="EMBL/GenBank/DDBJ databases">
        <authorList>
            <consortium name="Urmite Genomes"/>
        </authorList>
    </citation>
    <scope>NUCLEOTIDE SEQUENCE [LARGE SCALE GENOMIC DNA]</scope>
    <source>
        <strain evidence="1 2">FB-527</strain>
    </source>
</reference>
<name>A0A7Z7IIF2_9MYCO</name>
<dbReference type="Proteomes" id="UP000554965">
    <property type="component" value="Unassembled WGS sequence"/>
</dbReference>
<dbReference type="AlphaFoldDB" id="A0A7Z7IIF2"/>
<keyword evidence="2" id="KW-1185">Reference proteome</keyword>
<sequence length="173" mass="18982">MDTSTYTHLCRAGHASIIQRLAPCGVVLIPAEVNIEIEKARDKHSGIPGVSTVTWAAHIVMTDDEVWTALRVKAALGGGPCQHLGESAVISCAHHRKLVAVLDDRAAVAQADRLQVMSIDTMWIVAEAYKSLFGRDRNRTVALVNDLLTTDMYLPFEDGDAFFVWAWEEGILP</sequence>
<evidence type="ECO:0008006" key="3">
    <source>
        <dbReference type="Google" id="ProtNLM"/>
    </source>
</evidence>
<dbReference type="EMBL" id="OCTY01000002">
    <property type="protein sequence ID" value="SOJ52963.1"/>
    <property type="molecule type" value="Genomic_DNA"/>
</dbReference>
<protein>
    <recommendedName>
        <fullName evidence="3">PIN domain-containing protein</fullName>
    </recommendedName>
</protein>
<gene>
    <name evidence="1" type="ORF">MSIMFB_00468</name>
</gene>
<organism evidence="1 2">
    <name type="scientific">Mycobacterium simulans</name>
    <dbReference type="NCBI Taxonomy" id="627089"/>
    <lineage>
        <taxon>Bacteria</taxon>
        <taxon>Bacillati</taxon>
        <taxon>Actinomycetota</taxon>
        <taxon>Actinomycetes</taxon>
        <taxon>Mycobacteriales</taxon>
        <taxon>Mycobacteriaceae</taxon>
        <taxon>Mycobacterium</taxon>
    </lineage>
</organism>